<organism evidence="2">
    <name type="scientific">Raphanus sativus</name>
    <name type="common">Radish</name>
    <name type="synonym">Raphanus raphanistrum var. sativus</name>
    <dbReference type="NCBI Taxonomy" id="3726"/>
    <lineage>
        <taxon>Eukaryota</taxon>
        <taxon>Viridiplantae</taxon>
        <taxon>Streptophyta</taxon>
        <taxon>Embryophyta</taxon>
        <taxon>Tracheophyta</taxon>
        <taxon>Spermatophyta</taxon>
        <taxon>Magnoliopsida</taxon>
        <taxon>eudicotyledons</taxon>
        <taxon>Gunneridae</taxon>
        <taxon>Pentapetalae</taxon>
        <taxon>rosids</taxon>
        <taxon>malvids</taxon>
        <taxon>Brassicales</taxon>
        <taxon>Brassicaceae</taxon>
        <taxon>Brassiceae</taxon>
        <taxon>Raphanus</taxon>
    </lineage>
</organism>
<reference evidence="2" key="1">
    <citation type="submission" date="2019-06" db="EMBL/GenBank/DDBJ databases">
        <title>Complete mitochondrial genome sequencing of NWB CMS and Normal type.</title>
        <authorList>
            <person name="Zhang L."/>
            <person name="Wang Q."/>
            <person name="Wang Y."/>
        </authorList>
    </citation>
    <scope>NUCLEOTIDE SEQUENCE</scope>
    <source>
        <strain evidence="1">YB-A</strain>
        <strain evidence="2">YB-B</strain>
    </source>
</reference>
<dbReference type="AlphaFoldDB" id="A0A650GAW5"/>
<geneLocation type="mitochondrion" evidence="2"/>
<gene>
    <name evidence="2" type="primary">orf79c</name>
</gene>
<name>A0A650GAW5_RAPSA</name>
<evidence type="ECO:0000313" key="1">
    <source>
        <dbReference type="EMBL" id="QGW48378.1"/>
    </source>
</evidence>
<dbReference type="EMBL" id="MN056360">
    <property type="protein sequence ID" value="QGW48378.1"/>
    <property type="molecule type" value="Genomic_DNA"/>
</dbReference>
<evidence type="ECO:0000313" key="2">
    <source>
        <dbReference type="EMBL" id="QGW48614.1"/>
    </source>
</evidence>
<protein>
    <submittedName>
        <fullName evidence="2">Uncharacterized protein</fullName>
    </submittedName>
</protein>
<dbReference type="EMBL" id="MN056359">
    <property type="protein sequence ID" value="QGW48614.1"/>
    <property type="molecule type" value="Genomic_DNA"/>
</dbReference>
<keyword evidence="2" id="KW-0496">Mitochondrion</keyword>
<sequence>MRKRAILLLLEQHRGPIWCLGRLDKACIQQVCQLLPKFCQFQGRHPIRCTCRGASRLINRFLSSIIPICLLPVFNSSCH</sequence>
<accession>A0A650GAW5</accession>
<proteinExistence type="predicted"/>